<keyword evidence="6" id="KW-0175">Coiled coil</keyword>
<dbReference type="FunFam" id="1.10.220.100:FF:000001">
    <property type="entry name" value="Enhancer of mRNA-decapping protein 4"/>
    <property type="match status" value="1"/>
</dbReference>
<evidence type="ECO:0000256" key="3">
    <source>
        <dbReference type="ARBA" id="ARBA00022490"/>
    </source>
</evidence>
<dbReference type="InterPro" id="IPR045152">
    <property type="entry name" value="EDC4-like"/>
</dbReference>
<comment type="similarity">
    <text evidence="2">Belongs to the WD repeat EDC4 family.</text>
</comment>
<dbReference type="EMBL" id="GGLE01005716">
    <property type="protein sequence ID" value="MBY09842.1"/>
    <property type="molecule type" value="Transcribed_RNA"/>
</dbReference>
<evidence type="ECO:0000256" key="6">
    <source>
        <dbReference type="ARBA" id="ARBA00023054"/>
    </source>
</evidence>
<keyword evidence="5" id="KW-0677">Repeat</keyword>
<dbReference type="SMART" id="SM00320">
    <property type="entry name" value="WD40"/>
    <property type="match status" value="2"/>
</dbReference>
<dbReference type="Gene3D" id="1.10.220.100">
    <property type="entry name" value="conserved c-terminal region of ge- 1"/>
    <property type="match status" value="1"/>
</dbReference>
<dbReference type="InterPro" id="IPR032401">
    <property type="entry name" value="EDC4_WD40"/>
</dbReference>
<dbReference type="RefSeq" id="XP_064466675.1">
    <property type="nucleotide sequence ID" value="XM_064610605.1"/>
</dbReference>
<evidence type="ECO:0000256" key="8">
    <source>
        <dbReference type="SAM" id="MobiDB-lite"/>
    </source>
</evidence>
<dbReference type="InterPro" id="IPR015943">
    <property type="entry name" value="WD40/YVTN_repeat-like_dom_sf"/>
</dbReference>
<keyword evidence="3" id="KW-0963">Cytoplasm</keyword>
<proteinExistence type="inferred from homology"/>
<dbReference type="Pfam" id="PF21289">
    <property type="entry name" value="EDC4_C"/>
    <property type="match status" value="1"/>
</dbReference>
<dbReference type="Gene3D" id="2.130.10.10">
    <property type="entry name" value="YVTN repeat-like/Quinoprotein amine dehydrogenase"/>
    <property type="match status" value="1"/>
</dbReference>
<evidence type="ECO:0000313" key="11">
    <source>
        <dbReference type="EMBL" id="MBY09842.1"/>
    </source>
</evidence>
<dbReference type="GO" id="GO:0000932">
    <property type="term" value="C:P-body"/>
    <property type="evidence" value="ECO:0007669"/>
    <property type="project" value="UniProtKB-SubCell"/>
</dbReference>
<comment type="subcellular location">
    <subcellularLocation>
        <location evidence="1">Cytoplasm</location>
        <location evidence="1">P-body</location>
    </subcellularLocation>
</comment>
<sequence length="1280" mass="139737">MSSHDVSIDPNEATKLLKDILHVGIAHSGAADLASTMTANGTMEQNATGHVGGFAGACGENLIDSLFRSSQQQIIQITGNEDDACTKVLAKEVQVFASPLHDGASSSKMKIKNIVDYGWEHKYSVGQLICLHFEGTYVAYAIRAATSPSGAVRVLNHKTGERTLIKGLRGLVRDMAFARSVTRVLLAIVDEYGTLYVYEIHDESGTLTPERLLQVDRPSDTSPSDYHRVVWCAYVPDEGCHATDTDEDASRLLVVTMEEEAEVWNIGTVIKEYGRGSLTVDKVHMGLQRITEHKKPIADAAFAPDGTALATASCDGEVIFFQVYTQEADVTPRCLHRWVPHNNKPLSCLFFLDNLKTCTQDTQFWKYAMTGSENNTELKLWSCESWDCLQTIRFCGPVGDTAQAPALKAKIDLTANYIVLSDINNKVVYILHVHQAPITMQAKVVLLASFPVVLPVLNFAIVEAARCKFKPSTDAEHVEKLENDDSNVERDDDICCADKRVEGALVRLFWMNTKSLQSCHIVYQTPQSPSIASAVSLSTLSQNSLGCTDHLSDLSLDTEEFEKTKRETWKAGGEGDGKKMQVFAGGEVLLTPSDFASPTHSGSVLSTTVQTSQPQPSPLDAGSLALSPSVMTSATEVSSTPLLKSTSPADPLTGLTSIDALVLDISRKSDTTSPVPTSEGIGCMVPEKPLEALPRKLSQRSTASSSSQEVAEILAPSTLLTHDHVGNSTEEEEEELDVAAEYDYAAESNPPEHRKLPLVSKTPECHLPEEAVWPQALDNSQTYPPATSTLEHLNKLSDSSTEGSTATVSWLGNEVCRLQGSLEVQGHQLNSLTEAMEAQARQLQELQCMLQGLPQCVVETLSVAQREASGDEQTALSRVEALFEKLEDSHAVVAEKQTNAVAQTVATMLGTRLDKAIANEFKNSVMPTMTKTMEGVKETTRYEISRRMEAAEAALKDNVSKLVKSKGLTDAVVQAASSAAQVHMQATCREVLQNTLVPTVDRICQNLFLQLNDAFQRGTRDFLHQVELHLEKQNNERGAEMVRRVQQSIDHSMQGLTKSLQESLSPPDLKGAMGSAILSPLQGLQNSLQQNITQQLNSQQEKLQAMVRDEVRAALRESVTTVTGVDGTTGRSQVTTPVPSSDPLMQQQQITLLLRQGHYNAAFQQALTAADLNMVVTTCEMVNPTKLFNRNPCPLQQPVLLSLIQQLCADLATKTDTKLSYLEEAVMNLDKANPVTQEHLGSILQLLSKKLTAFLHSHPTHKLARNAKMLCMATQSLLNS</sequence>
<dbReference type="Pfam" id="PF16529">
    <property type="entry name" value="Ge1_WD40"/>
    <property type="match status" value="1"/>
</dbReference>
<keyword evidence="4 7" id="KW-0853">WD repeat</keyword>
<dbReference type="PROSITE" id="PS50082">
    <property type="entry name" value="WD_REPEATS_2"/>
    <property type="match status" value="1"/>
</dbReference>
<dbReference type="InterPro" id="IPR036322">
    <property type="entry name" value="WD40_repeat_dom_sf"/>
</dbReference>
<feature type="repeat" description="WD" evidence="7">
    <location>
        <begin position="290"/>
        <end position="331"/>
    </location>
</feature>
<dbReference type="PANTHER" id="PTHR15598">
    <property type="entry name" value="ENHANCER OF MRNA-DECAPPING PROTEIN 4"/>
    <property type="match status" value="1"/>
</dbReference>
<feature type="compositionally biased region" description="Polar residues" evidence="8">
    <location>
        <begin position="599"/>
        <end position="614"/>
    </location>
</feature>
<dbReference type="PANTHER" id="PTHR15598:SF5">
    <property type="entry name" value="ENHANCER OF MRNA-DECAPPING PROTEIN 4"/>
    <property type="match status" value="1"/>
</dbReference>
<feature type="region of interest" description="Disordered" evidence="8">
    <location>
        <begin position="1123"/>
        <end position="1142"/>
    </location>
</feature>
<dbReference type="InterPro" id="IPR044938">
    <property type="entry name" value="EDC4_C_sf"/>
</dbReference>
<evidence type="ECO:0000259" key="9">
    <source>
        <dbReference type="Pfam" id="PF16529"/>
    </source>
</evidence>
<dbReference type="AlphaFoldDB" id="A0A2R5LJW9"/>
<reference evidence="11" key="1">
    <citation type="submission" date="2018-03" db="EMBL/GenBank/DDBJ databases">
        <title>The relapsing fever spirochete Borrelia turicatae persists in the highly oxidative environment of its soft-bodied tick vector.</title>
        <authorList>
            <person name="Bourret T.J."/>
            <person name="Boyle W.K."/>
            <person name="Valenzuela J.G."/>
            <person name="Oliveira F."/>
            <person name="Lopez J.E."/>
        </authorList>
    </citation>
    <scope>NUCLEOTIDE SEQUENCE</scope>
    <source>
        <strain evidence="11">Kansas strain/isolate</strain>
        <tissue evidence="11">Salivary glands</tissue>
    </source>
</reference>
<name>A0A2R5LJW9_9ACAR</name>
<dbReference type="GO" id="GO:0031087">
    <property type="term" value="P:deadenylation-independent decapping of nuclear-transcribed mRNA"/>
    <property type="evidence" value="ECO:0007669"/>
    <property type="project" value="InterPro"/>
</dbReference>
<dbReference type="Gene3D" id="6.10.140.270">
    <property type="match status" value="1"/>
</dbReference>
<protein>
    <submittedName>
        <fullName evidence="11">Putative nuclear protein</fullName>
    </submittedName>
</protein>
<evidence type="ECO:0000256" key="4">
    <source>
        <dbReference type="ARBA" id="ARBA00022574"/>
    </source>
</evidence>
<evidence type="ECO:0000256" key="2">
    <source>
        <dbReference type="ARBA" id="ARBA00009639"/>
    </source>
</evidence>
<feature type="domain" description="Enhancer of mRNA-decapping protein 4 C-terminal" evidence="10">
    <location>
        <begin position="1151"/>
        <end position="1270"/>
    </location>
</feature>
<evidence type="ECO:0000259" key="10">
    <source>
        <dbReference type="Pfam" id="PF21289"/>
    </source>
</evidence>
<dbReference type="InterPro" id="IPR001680">
    <property type="entry name" value="WD40_rpt"/>
</dbReference>
<dbReference type="SUPFAM" id="SSF50978">
    <property type="entry name" value="WD40 repeat-like"/>
    <property type="match status" value="1"/>
</dbReference>
<feature type="compositionally biased region" description="Polar residues" evidence="8">
    <location>
        <begin position="1131"/>
        <end position="1142"/>
    </location>
</feature>
<dbReference type="GeneID" id="135377877"/>
<feature type="domain" description="Enhancer of mRNA-decapping protein 4 WD40 repeat region" evidence="9">
    <location>
        <begin position="106"/>
        <end position="435"/>
    </location>
</feature>
<organism evidence="11">
    <name type="scientific">Ornithodoros turicata</name>
    <dbReference type="NCBI Taxonomy" id="34597"/>
    <lineage>
        <taxon>Eukaryota</taxon>
        <taxon>Metazoa</taxon>
        <taxon>Ecdysozoa</taxon>
        <taxon>Arthropoda</taxon>
        <taxon>Chelicerata</taxon>
        <taxon>Arachnida</taxon>
        <taxon>Acari</taxon>
        <taxon>Parasitiformes</taxon>
        <taxon>Ixodida</taxon>
        <taxon>Ixodoidea</taxon>
        <taxon>Argasidae</taxon>
        <taxon>Ornithodorinae</taxon>
        <taxon>Ornithodoros</taxon>
    </lineage>
</organism>
<evidence type="ECO:0000256" key="1">
    <source>
        <dbReference type="ARBA" id="ARBA00004201"/>
    </source>
</evidence>
<evidence type="ECO:0000256" key="7">
    <source>
        <dbReference type="PROSITE-ProRule" id="PRU00221"/>
    </source>
</evidence>
<dbReference type="InterPro" id="IPR049404">
    <property type="entry name" value="EDC4_C"/>
</dbReference>
<accession>A0A2R5LJW9</accession>
<evidence type="ECO:0000256" key="5">
    <source>
        <dbReference type="ARBA" id="ARBA00022737"/>
    </source>
</evidence>
<dbReference type="KEGG" id="oti:135377877"/>
<feature type="region of interest" description="Disordered" evidence="8">
    <location>
        <begin position="599"/>
        <end position="623"/>
    </location>
</feature>
<dbReference type="CTD" id="34541"/>